<dbReference type="AlphaFoldDB" id="A0A553P1R5"/>
<dbReference type="InterPro" id="IPR058698">
    <property type="entry name" value="CUB_metazoa"/>
</dbReference>
<proteinExistence type="predicted"/>
<feature type="domain" description="CUB" evidence="1">
    <location>
        <begin position="108"/>
        <end position="230"/>
    </location>
</feature>
<gene>
    <name evidence="2" type="ORF">TCAL_16162</name>
</gene>
<dbReference type="Pfam" id="PF26080">
    <property type="entry name" value="CUB_animal"/>
    <property type="match status" value="1"/>
</dbReference>
<name>A0A553P1R5_TIGCA</name>
<reference evidence="2 3" key="1">
    <citation type="journal article" date="2018" name="Nat. Ecol. Evol.">
        <title>Genomic signatures of mitonuclear coevolution across populations of Tigriopus californicus.</title>
        <authorList>
            <person name="Barreto F.S."/>
            <person name="Watson E.T."/>
            <person name="Lima T.G."/>
            <person name="Willett C.S."/>
            <person name="Edmands S."/>
            <person name="Li W."/>
            <person name="Burton R.S."/>
        </authorList>
    </citation>
    <scope>NUCLEOTIDE SEQUENCE [LARGE SCALE GENOMIC DNA]</scope>
    <source>
        <strain evidence="2 3">San Diego</strain>
    </source>
</reference>
<sequence length="233" mass="24145">MKLKGVLRLDFNQFTITGPSTSTLTEVALLNGSPVGPTGSGVAASVGSQCLTDSFSVTDSTGGSPPTICGVNTNEHSGNPKTAGEWKRNPAYAFQGSFSLDFVQVLVKICWAPTAFIDFAVSGKTSMMGYAGTTNCCGYGTDGLKTLGFDCLSIPGAQSKTTGTAFFSRFCGRSAGLVNTATGVAAASKTFCTTTLPFNVRFLSDNYEFIAVAIGEAAKADVGFQLAYSMDCP</sequence>
<organism evidence="2 3">
    <name type="scientific">Tigriopus californicus</name>
    <name type="common">Marine copepod</name>
    <dbReference type="NCBI Taxonomy" id="6832"/>
    <lineage>
        <taxon>Eukaryota</taxon>
        <taxon>Metazoa</taxon>
        <taxon>Ecdysozoa</taxon>
        <taxon>Arthropoda</taxon>
        <taxon>Crustacea</taxon>
        <taxon>Multicrustacea</taxon>
        <taxon>Hexanauplia</taxon>
        <taxon>Copepoda</taxon>
        <taxon>Harpacticoida</taxon>
        <taxon>Harpacticidae</taxon>
        <taxon>Tigriopus</taxon>
    </lineage>
</organism>
<comment type="caution">
    <text evidence="2">The sequence shown here is derived from an EMBL/GenBank/DDBJ whole genome shotgun (WGS) entry which is preliminary data.</text>
</comment>
<protein>
    <recommendedName>
        <fullName evidence="1">CUB domain-containing protein</fullName>
    </recommendedName>
</protein>
<accession>A0A553P1R5</accession>
<evidence type="ECO:0000313" key="2">
    <source>
        <dbReference type="EMBL" id="TRY71623.1"/>
    </source>
</evidence>
<evidence type="ECO:0000259" key="1">
    <source>
        <dbReference type="Pfam" id="PF26080"/>
    </source>
</evidence>
<dbReference type="EMBL" id="VCGU01000008">
    <property type="protein sequence ID" value="TRY71623.1"/>
    <property type="molecule type" value="Genomic_DNA"/>
</dbReference>
<evidence type="ECO:0000313" key="3">
    <source>
        <dbReference type="Proteomes" id="UP000318571"/>
    </source>
</evidence>
<keyword evidence="3" id="KW-1185">Reference proteome</keyword>
<dbReference type="Proteomes" id="UP000318571">
    <property type="component" value="Chromosome 7"/>
</dbReference>